<dbReference type="SUPFAM" id="SSF52540">
    <property type="entry name" value="P-loop containing nucleoside triphosphate hydrolases"/>
    <property type="match status" value="1"/>
</dbReference>
<proteinExistence type="predicted"/>
<dbReference type="GeneID" id="101845986"/>
<dbReference type="InterPro" id="IPR027417">
    <property type="entry name" value="P-loop_NTPase"/>
</dbReference>
<evidence type="ECO:0000313" key="4">
    <source>
        <dbReference type="RefSeq" id="XP_005092486.1"/>
    </source>
</evidence>
<dbReference type="RefSeq" id="XP_005092486.1">
    <property type="nucleotide sequence ID" value="XM_005092429.3"/>
</dbReference>
<dbReference type="RefSeq" id="XP_005092485.1">
    <property type="nucleotide sequence ID" value="XM_005092428.3"/>
</dbReference>
<evidence type="ECO:0000259" key="1">
    <source>
        <dbReference type="Pfam" id="PF01712"/>
    </source>
</evidence>
<reference evidence="3 4" key="1">
    <citation type="submission" date="2025-05" db="UniProtKB">
        <authorList>
            <consortium name="RefSeq"/>
        </authorList>
    </citation>
    <scope>IDENTIFICATION</scope>
</reference>
<feature type="domain" description="Deoxynucleoside kinase" evidence="1">
    <location>
        <begin position="60"/>
        <end position="253"/>
    </location>
</feature>
<evidence type="ECO:0000313" key="2">
    <source>
        <dbReference type="Proteomes" id="UP000694888"/>
    </source>
</evidence>
<accession>A0ABM0JFH1</accession>
<dbReference type="RefSeq" id="XP_005092487.1">
    <property type="nucleotide sequence ID" value="XM_005092430.2"/>
</dbReference>
<evidence type="ECO:0000313" key="5">
    <source>
        <dbReference type="RefSeq" id="XP_005092487.1"/>
    </source>
</evidence>
<dbReference type="Pfam" id="PF01712">
    <property type="entry name" value="dNK"/>
    <property type="match status" value="1"/>
</dbReference>
<evidence type="ECO:0000313" key="3">
    <source>
        <dbReference type="RefSeq" id="XP_005092485.1"/>
    </source>
</evidence>
<protein>
    <submittedName>
        <fullName evidence="3 4">Thymidine kinase 2, mitochondrial isoform X1</fullName>
    </submittedName>
</protein>
<dbReference type="PANTHER" id="PTHR10513:SF24">
    <property type="entry name" value="THYMIDINE KINASE 2, MITOCHONDRIAL"/>
    <property type="match status" value="1"/>
</dbReference>
<dbReference type="GO" id="GO:0016301">
    <property type="term" value="F:kinase activity"/>
    <property type="evidence" value="ECO:0007669"/>
    <property type="project" value="UniProtKB-KW"/>
</dbReference>
<dbReference type="InterPro" id="IPR031314">
    <property type="entry name" value="DNK_dom"/>
</dbReference>
<dbReference type="Proteomes" id="UP000694888">
    <property type="component" value="Unplaced"/>
</dbReference>
<keyword evidence="2" id="KW-1185">Reference proteome</keyword>
<keyword evidence="3 4" id="KW-0808">Transferase</keyword>
<organism evidence="2 5">
    <name type="scientific">Aplysia californica</name>
    <name type="common">California sea hare</name>
    <dbReference type="NCBI Taxonomy" id="6500"/>
    <lineage>
        <taxon>Eukaryota</taxon>
        <taxon>Metazoa</taxon>
        <taxon>Spiralia</taxon>
        <taxon>Lophotrochozoa</taxon>
        <taxon>Mollusca</taxon>
        <taxon>Gastropoda</taxon>
        <taxon>Heterobranchia</taxon>
        <taxon>Euthyneura</taxon>
        <taxon>Tectipleura</taxon>
        <taxon>Aplysiida</taxon>
        <taxon>Aplysioidea</taxon>
        <taxon>Aplysiidae</taxon>
        <taxon>Aplysia</taxon>
    </lineage>
</organism>
<dbReference type="CDD" id="cd01673">
    <property type="entry name" value="dNK"/>
    <property type="match status" value="1"/>
</dbReference>
<dbReference type="InterPro" id="IPR050566">
    <property type="entry name" value="Deoxyribonucleoside_kinase"/>
</dbReference>
<sequence length="266" mass="31254">MRSFFWASTFSSAAFLLCRHFNRSRGSSKQDLFYSTMKGFNLDDLKQQLPLSFDKSTFTIAVEGNIGSGKSTLLQHFEDLSYTEIFCEPLDKWRNLKGHNALGLLYEDSERWSFSFNMYAMLTRIQQHMKPHTCPVKLLERSLYSTRYCFVQNNYLDKTITPFEYTVLSQWFDYLVKSGRADVDLIVYLRADPETCYQRLKQRSRAEEATVPLSFLESLHNLHDSWLIDHIYPVPAPVLILDANYDLDRMKETYDLRRNEILCGYS</sequence>
<dbReference type="Gene3D" id="3.40.50.300">
    <property type="entry name" value="P-loop containing nucleotide triphosphate hydrolases"/>
    <property type="match status" value="1"/>
</dbReference>
<dbReference type="PANTHER" id="PTHR10513">
    <property type="entry name" value="DEOXYNUCLEOSIDE KINASE"/>
    <property type="match status" value="1"/>
</dbReference>
<name>A0ABM0JFH1_APLCA</name>
<keyword evidence="3 4" id="KW-0418">Kinase</keyword>
<gene>
    <name evidence="3 4 5" type="primary">LOC101845986</name>
</gene>